<keyword evidence="2" id="KW-0560">Oxidoreductase</keyword>
<dbReference type="PANTHER" id="PTHR33336:SF3">
    <property type="entry name" value="ABM DOMAIN-CONTAINING PROTEIN"/>
    <property type="match status" value="1"/>
</dbReference>
<dbReference type="InterPro" id="IPR011008">
    <property type="entry name" value="Dimeric_a/b-barrel"/>
</dbReference>
<feature type="domain" description="ABM" evidence="1">
    <location>
        <begin position="2"/>
        <end position="90"/>
    </location>
</feature>
<dbReference type="Proteomes" id="UP001597343">
    <property type="component" value="Unassembled WGS sequence"/>
</dbReference>
<protein>
    <submittedName>
        <fullName evidence="2">Quinol monooxygenase</fullName>
        <ecNumber evidence="2">1.-.-.-</ecNumber>
    </submittedName>
</protein>
<dbReference type="InterPro" id="IPR050744">
    <property type="entry name" value="AI-2_Isomerase_LsrG"/>
</dbReference>
<keyword evidence="2" id="KW-0503">Monooxygenase</keyword>
<sequence length="96" mass="11230">MVIIHAYLVVNPKHREQFLQLARHITSGSQAEEGNISYRLYEDAERSDAFVIVEKWKDHQAIAHHNQTDHFKSFIRDVKGLLEEEQVEVYDVVTNP</sequence>
<dbReference type="PANTHER" id="PTHR33336">
    <property type="entry name" value="QUINOL MONOOXYGENASE YGIN-RELATED"/>
    <property type="match status" value="1"/>
</dbReference>
<comment type="caution">
    <text evidence="2">The sequence shown here is derived from an EMBL/GenBank/DDBJ whole genome shotgun (WGS) entry which is preliminary data.</text>
</comment>
<dbReference type="EC" id="1.-.-.-" evidence="2"/>
<evidence type="ECO:0000313" key="3">
    <source>
        <dbReference type="Proteomes" id="UP001597343"/>
    </source>
</evidence>
<organism evidence="2 3">
    <name type="scientific">Tumebacillus lipolyticus</name>
    <dbReference type="NCBI Taxonomy" id="1280370"/>
    <lineage>
        <taxon>Bacteria</taxon>
        <taxon>Bacillati</taxon>
        <taxon>Bacillota</taxon>
        <taxon>Bacilli</taxon>
        <taxon>Bacillales</taxon>
        <taxon>Alicyclobacillaceae</taxon>
        <taxon>Tumebacillus</taxon>
    </lineage>
</organism>
<evidence type="ECO:0000313" key="2">
    <source>
        <dbReference type="EMBL" id="MFD2168468.1"/>
    </source>
</evidence>
<proteinExistence type="predicted"/>
<dbReference type="RefSeq" id="WP_386043211.1">
    <property type="nucleotide sequence ID" value="NZ_JBHUIO010000002.1"/>
</dbReference>
<dbReference type="Pfam" id="PF03992">
    <property type="entry name" value="ABM"/>
    <property type="match status" value="1"/>
</dbReference>
<dbReference type="EMBL" id="JBHUIO010000002">
    <property type="protein sequence ID" value="MFD2168468.1"/>
    <property type="molecule type" value="Genomic_DNA"/>
</dbReference>
<reference evidence="3" key="1">
    <citation type="journal article" date="2019" name="Int. J. Syst. Evol. Microbiol.">
        <title>The Global Catalogue of Microorganisms (GCM) 10K type strain sequencing project: providing services to taxonomists for standard genome sequencing and annotation.</title>
        <authorList>
            <consortium name="The Broad Institute Genomics Platform"/>
            <consortium name="The Broad Institute Genome Sequencing Center for Infectious Disease"/>
            <person name="Wu L."/>
            <person name="Ma J."/>
        </authorList>
    </citation>
    <scope>NUCLEOTIDE SEQUENCE [LARGE SCALE GENOMIC DNA]</scope>
    <source>
        <strain evidence="3">CGMCC 1.13574</strain>
    </source>
</reference>
<accession>A0ABW4ZS08</accession>
<dbReference type="GO" id="GO:0004497">
    <property type="term" value="F:monooxygenase activity"/>
    <property type="evidence" value="ECO:0007669"/>
    <property type="project" value="UniProtKB-KW"/>
</dbReference>
<dbReference type="PROSITE" id="PS51725">
    <property type="entry name" value="ABM"/>
    <property type="match status" value="1"/>
</dbReference>
<dbReference type="SUPFAM" id="SSF54909">
    <property type="entry name" value="Dimeric alpha+beta barrel"/>
    <property type="match status" value="1"/>
</dbReference>
<dbReference type="Gene3D" id="3.30.70.100">
    <property type="match status" value="1"/>
</dbReference>
<evidence type="ECO:0000259" key="1">
    <source>
        <dbReference type="PROSITE" id="PS51725"/>
    </source>
</evidence>
<gene>
    <name evidence="2" type="ORF">ACFSOY_00350</name>
</gene>
<dbReference type="InterPro" id="IPR007138">
    <property type="entry name" value="ABM_dom"/>
</dbReference>
<name>A0ABW4ZS08_9BACL</name>
<keyword evidence="3" id="KW-1185">Reference proteome</keyword>